<sequence>MEKRSSSGTDTEHFPELELEVPHGGRSSSGGENGGTAFPFSSNEPVARFKLFKNSSMTRSSGSGHGYDGAAAFSKGESQKAAVAAASKHNDSAPFAGAASPDQQEPIRFSSKVKSRLMLYDATTLTDEQQLTKGWLMFLVSFPHNAVLRELADFYAEIAPGLEATQLVLSRSQLVYLAKWMFVLIKFVENFVAYEKNILFPELLQLRGISQELLDAMKPRRQRVCAALLGLTGALELFTINDTYQYRVQLVNSIDVFFELLVHYFTKQTDAIFQAFCPASAEEHDIVMEKNMERRMMSAFVRIPDENKSRSRNSWLVQNVMFTRWLTDGKTLLRWINEHVPGKSAMYLEWQAVYKELHHDSVRAFWAIRREAEEQGSEFVHVGHRSCMPLFMLCSYGESWTRLLDVMVIPHNALRLELMHLVSILTKLVSIVSVAGRWPGVLTEMIVSWWRGLYLFFTDYLELEKGWFKRASAALSTGAYASSSAKGKNMDPGQNLKKAKEMRDTFEAGLASRTQWTRSLMALNLNMMALQAGETSGEEMNLRTLVSASEILCQDAVQHFWLLEQHVIKLWEGMVQSHGEITAMFKQDAELLFSGEQPKESICMYACWMSQDRREAWMAETLSTVKTLQFVTYQRHFRAGRAKMLKTILSHNVGSITRTASGVSSVPGDEPVESFSSDMFLGIKPDAVDALRVSRVPSVARRPGSRGVSRANSADQGNGENGVSVRTSLTKGMSDVFRTVMRMSSRDESQSNPTSSNSLLRRNSSKDRGQGLQRRSSSQGKGIGRIPSVQDEG</sequence>
<evidence type="ECO:0000313" key="2">
    <source>
        <dbReference type="EMBL" id="KAA8494048.1"/>
    </source>
</evidence>
<feature type="compositionally biased region" description="Low complexity" evidence="1">
    <location>
        <begin position="696"/>
        <end position="706"/>
    </location>
</feature>
<name>A0A5J4YRX3_PORPP</name>
<comment type="caution">
    <text evidence="2">The sequence shown here is derived from an EMBL/GenBank/DDBJ whole genome shotgun (WGS) entry which is preliminary data.</text>
</comment>
<protein>
    <submittedName>
        <fullName evidence="2">Uncharacterized protein</fullName>
    </submittedName>
</protein>
<evidence type="ECO:0000256" key="1">
    <source>
        <dbReference type="SAM" id="MobiDB-lite"/>
    </source>
</evidence>
<feature type="region of interest" description="Disordered" evidence="1">
    <location>
        <begin position="742"/>
        <end position="793"/>
    </location>
</feature>
<dbReference type="Proteomes" id="UP000324585">
    <property type="component" value="Unassembled WGS sequence"/>
</dbReference>
<dbReference type="EMBL" id="VRMN01000005">
    <property type="protein sequence ID" value="KAA8494048.1"/>
    <property type="molecule type" value="Genomic_DNA"/>
</dbReference>
<organism evidence="2 3">
    <name type="scientific">Porphyridium purpureum</name>
    <name type="common">Red alga</name>
    <name type="synonym">Porphyridium cruentum</name>
    <dbReference type="NCBI Taxonomy" id="35688"/>
    <lineage>
        <taxon>Eukaryota</taxon>
        <taxon>Rhodophyta</taxon>
        <taxon>Bangiophyceae</taxon>
        <taxon>Porphyridiales</taxon>
        <taxon>Porphyridiaceae</taxon>
        <taxon>Porphyridium</taxon>
    </lineage>
</organism>
<proteinExistence type="predicted"/>
<feature type="compositionally biased region" description="Basic and acidic residues" evidence="1">
    <location>
        <begin position="1"/>
        <end position="23"/>
    </location>
</feature>
<feature type="region of interest" description="Disordered" evidence="1">
    <location>
        <begin position="696"/>
        <end position="730"/>
    </location>
</feature>
<evidence type="ECO:0000313" key="3">
    <source>
        <dbReference type="Proteomes" id="UP000324585"/>
    </source>
</evidence>
<feature type="region of interest" description="Disordered" evidence="1">
    <location>
        <begin position="1"/>
        <end position="42"/>
    </location>
</feature>
<gene>
    <name evidence="2" type="ORF">FVE85_4023</name>
</gene>
<reference evidence="3" key="1">
    <citation type="journal article" date="2019" name="Nat. Commun.">
        <title>Expansion of phycobilisome linker gene families in mesophilic red algae.</title>
        <authorList>
            <person name="Lee J."/>
            <person name="Kim D."/>
            <person name="Bhattacharya D."/>
            <person name="Yoon H.S."/>
        </authorList>
    </citation>
    <scope>NUCLEOTIDE SEQUENCE [LARGE SCALE GENOMIC DNA]</scope>
    <source>
        <strain evidence="3">CCMP 1328</strain>
    </source>
</reference>
<accession>A0A5J4YRX3</accession>
<dbReference type="AlphaFoldDB" id="A0A5J4YRX3"/>
<keyword evidence="3" id="KW-1185">Reference proteome</keyword>